<accession>A0A026VRZ2</accession>
<dbReference type="AlphaFoldDB" id="A0A026VRZ2"/>
<dbReference type="Proteomes" id="UP000053097">
    <property type="component" value="Unassembled WGS sequence"/>
</dbReference>
<proteinExistence type="predicted"/>
<dbReference type="EMBL" id="KK111424">
    <property type="protein sequence ID" value="EZA46405.1"/>
    <property type="molecule type" value="Genomic_DNA"/>
</dbReference>
<name>A0A026VRZ2_OOCBI</name>
<dbReference type="OMA" id="RRIVKWW"/>
<sequence length="101" mass="11912">MRWLLRKLENYAGKRGLEVNVVKTKMVRFKRGGGRRRIVKWWWKGREIEEVKEVKYLEYKFKRNGGQEAQVEDRVKKAMGVMGQVWGIGKRRFVVGTRGGG</sequence>
<reference evidence="1 2" key="1">
    <citation type="journal article" date="2014" name="Curr. Biol.">
        <title>The genome of the clonal raider ant Cerapachys biroi.</title>
        <authorList>
            <person name="Oxley P.R."/>
            <person name="Ji L."/>
            <person name="Fetter-Pruneda I."/>
            <person name="McKenzie S.K."/>
            <person name="Li C."/>
            <person name="Hu H."/>
            <person name="Zhang G."/>
            <person name="Kronauer D.J."/>
        </authorList>
    </citation>
    <scope>NUCLEOTIDE SEQUENCE [LARGE SCALE GENOMIC DNA]</scope>
</reference>
<evidence type="ECO:0000313" key="1">
    <source>
        <dbReference type="EMBL" id="EZA46405.1"/>
    </source>
</evidence>
<gene>
    <name evidence="1" type="ORF">X777_00193</name>
</gene>
<keyword evidence="2" id="KW-1185">Reference proteome</keyword>
<organism evidence="1 2">
    <name type="scientific">Ooceraea biroi</name>
    <name type="common">Clonal raider ant</name>
    <name type="synonym">Cerapachys biroi</name>
    <dbReference type="NCBI Taxonomy" id="2015173"/>
    <lineage>
        <taxon>Eukaryota</taxon>
        <taxon>Metazoa</taxon>
        <taxon>Ecdysozoa</taxon>
        <taxon>Arthropoda</taxon>
        <taxon>Hexapoda</taxon>
        <taxon>Insecta</taxon>
        <taxon>Pterygota</taxon>
        <taxon>Neoptera</taxon>
        <taxon>Endopterygota</taxon>
        <taxon>Hymenoptera</taxon>
        <taxon>Apocrita</taxon>
        <taxon>Aculeata</taxon>
        <taxon>Formicoidea</taxon>
        <taxon>Formicidae</taxon>
        <taxon>Dorylinae</taxon>
        <taxon>Ooceraea</taxon>
    </lineage>
</organism>
<evidence type="ECO:0000313" key="2">
    <source>
        <dbReference type="Proteomes" id="UP000053097"/>
    </source>
</evidence>
<protein>
    <recommendedName>
        <fullName evidence="3">Reverse transcriptase domain-containing protein</fullName>
    </recommendedName>
</protein>
<evidence type="ECO:0008006" key="3">
    <source>
        <dbReference type="Google" id="ProtNLM"/>
    </source>
</evidence>